<dbReference type="EMBL" id="SODV01000003">
    <property type="protein sequence ID" value="TDW91896.1"/>
    <property type="molecule type" value="Genomic_DNA"/>
</dbReference>
<dbReference type="Proteomes" id="UP000294498">
    <property type="component" value="Unassembled WGS sequence"/>
</dbReference>
<evidence type="ECO:0000313" key="2">
    <source>
        <dbReference type="Proteomes" id="UP000294498"/>
    </source>
</evidence>
<accession>A0A4R8DC79</accession>
<sequence length="370" mass="41504">NHLGNVLATISDRRYGVSTDGSTVDHFAPVVLDANDYYPFGSLEPGRAYTATSIGAYRYGQNGQERDDEINGPGNSYTAEYWEYDPRVGRRWNRDPVIKYNEAPYSTFSNNPVLFADPSGADTITITRASWSARGRGGKQLGGVKSSVDVKVADGKDVFYYKKIHTDYDENGKATTTTSMQEFDPIAGATNGVTQTAYMFGLLTNDDNDRLTLAKIAPKELVKYLISKSSGWDKIAYEDVQSLQSDYPMYRGLENLQEATVEYYGVSVGLRAIASLRTITASDEILNFTNTAWQHMQNPDRKVPIQILKDVIENSPSFPDPRGSNARMFYERMFRNGQEYNLEVLYEESSNTIMHFKYSDKAMGPLPKIN</sequence>
<dbReference type="AlphaFoldDB" id="A0A4R8DC79"/>
<dbReference type="RefSeq" id="WP_211352282.1">
    <property type="nucleotide sequence ID" value="NZ_SODV01000003.1"/>
</dbReference>
<feature type="non-terminal residue" evidence="1">
    <location>
        <position position="1"/>
    </location>
</feature>
<proteinExistence type="predicted"/>
<dbReference type="Gene3D" id="2.180.10.10">
    <property type="entry name" value="RHS repeat-associated core"/>
    <property type="match status" value="1"/>
</dbReference>
<name>A0A4R8DC79_9BACT</name>
<keyword evidence="2" id="KW-1185">Reference proteome</keyword>
<organism evidence="1 2">
    <name type="scientific">Dinghuibacter silviterrae</name>
    <dbReference type="NCBI Taxonomy" id="1539049"/>
    <lineage>
        <taxon>Bacteria</taxon>
        <taxon>Pseudomonadati</taxon>
        <taxon>Bacteroidota</taxon>
        <taxon>Chitinophagia</taxon>
        <taxon>Chitinophagales</taxon>
        <taxon>Chitinophagaceae</taxon>
        <taxon>Dinghuibacter</taxon>
    </lineage>
</organism>
<reference evidence="1 2" key="1">
    <citation type="submission" date="2019-03" db="EMBL/GenBank/DDBJ databases">
        <title>Genomic Encyclopedia of Type Strains, Phase IV (KMG-IV): sequencing the most valuable type-strain genomes for metagenomic binning, comparative biology and taxonomic classification.</title>
        <authorList>
            <person name="Goeker M."/>
        </authorList>
    </citation>
    <scope>NUCLEOTIDE SEQUENCE [LARGE SCALE GENOMIC DNA]</scope>
    <source>
        <strain evidence="1 2">DSM 100059</strain>
    </source>
</reference>
<protein>
    <submittedName>
        <fullName evidence="1">RHS repeat-associated protein</fullName>
    </submittedName>
</protein>
<comment type="caution">
    <text evidence="1">The sequence shown here is derived from an EMBL/GenBank/DDBJ whole genome shotgun (WGS) entry which is preliminary data.</text>
</comment>
<evidence type="ECO:0000313" key="1">
    <source>
        <dbReference type="EMBL" id="TDW91896.1"/>
    </source>
</evidence>
<gene>
    <name evidence="1" type="ORF">EDB95_5489</name>
</gene>